<reference evidence="1 2" key="1">
    <citation type="journal article" date="2021" name="bioRxiv">
        <title>Chromosome-scale and haplotype-resolved genome assembly of a tetraploid potato cultivar.</title>
        <authorList>
            <person name="Sun H."/>
            <person name="Jiao W.-B."/>
            <person name="Krause K."/>
            <person name="Campoy J.A."/>
            <person name="Goel M."/>
            <person name="Folz-Donahue K."/>
            <person name="Kukat C."/>
            <person name="Huettel B."/>
            <person name="Schneeberger K."/>
        </authorList>
    </citation>
    <scope>NUCLEOTIDE SEQUENCE [LARGE SCALE GENOMIC DNA]</scope>
    <source>
        <strain evidence="1">SolTubOtavaFocal</strain>
        <tissue evidence="1">Leaves</tissue>
    </source>
</reference>
<comment type="caution">
    <text evidence="1">The sequence shown here is derived from an EMBL/GenBank/DDBJ whole genome shotgun (WGS) entry which is preliminary data.</text>
</comment>
<protein>
    <submittedName>
        <fullName evidence="1">Uncharacterized protein</fullName>
    </submittedName>
</protein>
<dbReference type="EMBL" id="JAIVGD010000011">
    <property type="protein sequence ID" value="KAH0770813.1"/>
    <property type="molecule type" value="Genomic_DNA"/>
</dbReference>
<organism evidence="1 2">
    <name type="scientific">Solanum tuberosum</name>
    <name type="common">Potato</name>
    <dbReference type="NCBI Taxonomy" id="4113"/>
    <lineage>
        <taxon>Eukaryota</taxon>
        <taxon>Viridiplantae</taxon>
        <taxon>Streptophyta</taxon>
        <taxon>Embryophyta</taxon>
        <taxon>Tracheophyta</taxon>
        <taxon>Spermatophyta</taxon>
        <taxon>Magnoliopsida</taxon>
        <taxon>eudicotyledons</taxon>
        <taxon>Gunneridae</taxon>
        <taxon>Pentapetalae</taxon>
        <taxon>asterids</taxon>
        <taxon>lamiids</taxon>
        <taxon>Solanales</taxon>
        <taxon>Solanaceae</taxon>
        <taxon>Solanoideae</taxon>
        <taxon>Solaneae</taxon>
        <taxon>Solanum</taxon>
    </lineage>
</organism>
<evidence type="ECO:0000313" key="1">
    <source>
        <dbReference type="EMBL" id="KAH0770813.1"/>
    </source>
</evidence>
<proteinExistence type="predicted"/>
<keyword evidence="2" id="KW-1185">Reference proteome</keyword>
<accession>A0ABQ7VQV5</accession>
<evidence type="ECO:0000313" key="2">
    <source>
        <dbReference type="Proteomes" id="UP000826656"/>
    </source>
</evidence>
<gene>
    <name evidence="1" type="ORF">KY290_014794</name>
</gene>
<sequence length="104" mass="11961">MKDPQRVSFFNKRGIQIASRLFHLVPAISCQQGDWKLNSSIHLNAQIPFAGFPTFTTTSSSIYKWSWYLHWQSRFATTEKSCAKFRKQDTANITASASAKDHKY</sequence>
<dbReference type="Proteomes" id="UP000826656">
    <property type="component" value="Unassembled WGS sequence"/>
</dbReference>
<name>A0ABQ7VQV5_SOLTU</name>